<name>A0ACC4DYP5_PURLI</name>
<keyword evidence="2" id="KW-1185">Reference proteome</keyword>
<sequence length="101" mass="11137">MRTGGNHRDHQRAPPDLAAARRENEANPGSQTARASLDEWFSPFPSRQAQQATRAGLTCNARQLHVPPGNLYQTSFAHVGGKAAKYAWPPPLSTNQILRHE</sequence>
<accession>A0ACC4DYP5</accession>
<reference evidence="1" key="1">
    <citation type="submission" date="2024-12" db="EMBL/GenBank/DDBJ databases">
        <title>Comparative genomics and development of molecular markers within Purpureocillium lilacinum and among Purpureocillium species.</title>
        <authorList>
            <person name="Yeh Z.-Y."/>
            <person name="Ni N.-T."/>
            <person name="Lo P.-H."/>
            <person name="Mushyakhwo K."/>
            <person name="Lin C.-F."/>
            <person name="Nai Y.-S."/>
        </authorList>
    </citation>
    <scope>NUCLEOTIDE SEQUENCE</scope>
    <source>
        <strain evidence="1">NCHU-NPUST-175</strain>
    </source>
</reference>
<proteinExistence type="predicted"/>
<dbReference type="EMBL" id="JBGNUJ010000004">
    <property type="protein sequence ID" value="KAL3961037.1"/>
    <property type="molecule type" value="Genomic_DNA"/>
</dbReference>
<protein>
    <submittedName>
        <fullName evidence="1">Uncharacterized protein</fullName>
    </submittedName>
</protein>
<gene>
    <name evidence="1" type="ORF">ACCO45_006154</name>
</gene>
<comment type="caution">
    <text evidence="1">The sequence shown here is derived from an EMBL/GenBank/DDBJ whole genome shotgun (WGS) entry which is preliminary data.</text>
</comment>
<evidence type="ECO:0000313" key="1">
    <source>
        <dbReference type="EMBL" id="KAL3961037.1"/>
    </source>
</evidence>
<dbReference type="Proteomes" id="UP001638806">
    <property type="component" value="Unassembled WGS sequence"/>
</dbReference>
<organism evidence="1 2">
    <name type="scientific">Purpureocillium lilacinum</name>
    <name type="common">Paecilomyces lilacinus</name>
    <dbReference type="NCBI Taxonomy" id="33203"/>
    <lineage>
        <taxon>Eukaryota</taxon>
        <taxon>Fungi</taxon>
        <taxon>Dikarya</taxon>
        <taxon>Ascomycota</taxon>
        <taxon>Pezizomycotina</taxon>
        <taxon>Sordariomycetes</taxon>
        <taxon>Hypocreomycetidae</taxon>
        <taxon>Hypocreales</taxon>
        <taxon>Ophiocordycipitaceae</taxon>
        <taxon>Purpureocillium</taxon>
    </lineage>
</organism>
<evidence type="ECO:0000313" key="2">
    <source>
        <dbReference type="Proteomes" id="UP001638806"/>
    </source>
</evidence>